<protein>
    <submittedName>
        <fullName evidence="1">Uncharacterized protein</fullName>
    </submittedName>
</protein>
<name>A0A0E9WI85_ANGAN</name>
<accession>A0A0E9WI85</accession>
<proteinExistence type="predicted"/>
<reference evidence="1" key="2">
    <citation type="journal article" date="2015" name="Fish Shellfish Immunol.">
        <title>Early steps in the European eel (Anguilla anguilla)-Vibrio vulnificus interaction in the gills: Role of the RtxA13 toxin.</title>
        <authorList>
            <person name="Callol A."/>
            <person name="Pajuelo D."/>
            <person name="Ebbesson L."/>
            <person name="Teles M."/>
            <person name="MacKenzie S."/>
            <person name="Amaro C."/>
        </authorList>
    </citation>
    <scope>NUCLEOTIDE SEQUENCE</scope>
</reference>
<organism evidence="1">
    <name type="scientific">Anguilla anguilla</name>
    <name type="common">European freshwater eel</name>
    <name type="synonym">Muraena anguilla</name>
    <dbReference type="NCBI Taxonomy" id="7936"/>
    <lineage>
        <taxon>Eukaryota</taxon>
        <taxon>Metazoa</taxon>
        <taxon>Chordata</taxon>
        <taxon>Craniata</taxon>
        <taxon>Vertebrata</taxon>
        <taxon>Euteleostomi</taxon>
        <taxon>Actinopterygii</taxon>
        <taxon>Neopterygii</taxon>
        <taxon>Teleostei</taxon>
        <taxon>Anguilliformes</taxon>
        <taxon>Anguillidae</taxon>
        <taxon>Anguilla</taxon>
    </lineage>
</organism>
<reference evidence="1" key="1">
    <citation type="submission" date="2014-11" db="EMBL/GenBank/DDBJ databases">
        <authorList>
            <person name="Amaro Gonzalez C."/>
        </authorList>
    </citation>
    <scope>NUCLEOTIDE SEQUENCE</scope>
</reference>
<evidence type="ECO:0000313" key="1">
    <source>
        <dbReference type="EMBL" id="JAH89203.1"/>
    </source>
</evidence>
<dbReference type="EMBL" id="GBXM01019374">
    <property type="protein sequence ID" value="JAH89203.1"/>
    <property type="molecule type" value="Transcribed_RNA"/>
</dbReference>
<dbReference type="AlphaFoldDB" id="A0A0E9WI85"/>
<sequence length="37" mass="4227">MPCFLKLFAQFVSCKQLSKKRVENVVSIYSSSMNSIL</sequence>